<feature type="region of interest" description="Disordered" evidence="1">
    <location>
        <begin position="39"/>
        <end position="75"/>
    </location>
</feature>
<accession>A0A392PN03</accession>
<name>A0A392PN03_9FABA</name>
<reference evidence="2 3" key="1">
    <citation type="journal article" date="2018" name="Front. Plant Sci.">
        <title>Red Clover (Trifolium pratense) and Zigzag Clover (T. medium) - A Picture of Genomic Similarities and Differences.</title>
        <authorList>
            <person name="Dluhosova J."/>
            <person name="Istvanek J."/>
            <person name="Nedelnik J."/>
            <person name="Repkova J."/>
        </authorList>
    </citation>
    <scope>NUCLEOTIDE SEQUENCE [LARGE SCALE GENOMIC DNA]</scope>
    <source>
        <strain evidence="3">cv. 10/8</strain>
        <tissue evidence="2">Leaf</tissue>
    </source>
</reference>
<dbReference type="AlphaFoldDB" id="A0A392PN03"/>
<keyword evidence="2" id="KW-0436">Ligase</keyword>
<evidence type="ECO:0000256" key="1">
    <source>
        <dbReference type="SAM" id="MobiDB-lite"/>
    </source>
</evidence>
<comment type="caution">
    <text evidence="2">The sequence shown here is derived from an EMBL/GenBank/DDBJ whole genome shotgun (WGS) entry which is preliminary data.</text>
</comment>
<feature type="compositionally biased region" description="Basic and acidic residues" evidence="1">
    <location>
        <begin position="43"/>
        <end position="60"/>
    </location>
</feature>
<keyword evidence="3" id="KW-1185">Reference proteome</keyword>
<organism evidence="2 3">
    <name type="scientific">Trifolium medium</name>
    <dbReference type="NCBI Taxonomy" id="97028"/>
    <lineage>
        <taxon>Eukaryota</taxon>
        <taxon>Viridiplantae</taxon>
        <taxon>Streptophyta</taxon>
        <taxon>Embryophyta</taxon>
        <taxon>Tracheophyta</taxon>
        <taxon>Spermatophyta</taxon>
        <taxon>Magnoliopsida</taxon>
        <taxon>eudicotyledons</taxon>
        <taxon>Gunneridae</taxon>
        <taxon>Pentapetalae</taxon>
        <taxon>rosids</taxon>
        <taxon>fabids</taxon>
        <taxon>Fabales</taxon>
        <taxon>Fabaceae</taxon>
        <taxon>Papilionoideae</taxon>
        <taxon>50 kb inversion clade</taxon>
        <taxon>NPAAA clade</taxon>
        <taxon>Hologalegina</taxon>
        <taxon>IRL clade</taxon>
        <taxon>Trifolieae</taxon>
        <taxon>Trifolium</taxon>
    </lineage>
</organism>
<dbReference type="Proteomes" id="UP000265520">
    <property type="component" value="Unassembled WGS sequence"/>
</dbReference>
<proteinExistence type="predicted"/>
<evidence type="ECO:0000313" key="3">
    <source>
        <dbReference type="Proteomes" id="UP000265520"/>
    </source>
</evidence>
<evidence type="ECO:0000313" key="2">
    <source>
        <dbReference type="EMBL" id="MCI13458.1"/>
    </source>
</evidence>
<sequence>MNDVRNDHSSQGTEKLEIMTDPVQAMLLDMIPSLAMNKVEQPTNRRVEEEKRHVEEEKPPEISNEEPPTTKKKKVSLKAIAGGLLDDW</sequence>
<dbReference type="EMBL" id="LXQA010088328">
    <property type="protein sequence ID" value="MCI13458.1"/>
    <property type="molecule type" value="Genomic_DNA"/>
</dbReference>
<protein>
    <submittedName>
        <fullName evidence="2">DNA ligase 4-like</fullName>
    </submittedName>
</protein>
<dbReference type="GO" id="GO:0016874">
    <property type="term" value="F:ligase activity"/>
    <property type="evidence" value="ECO:0007669"/>
    <property type="project" value="UniProtKB-KW"/>
</dbReference>